<sequence length="143" mass="16183">MKSFTLGFPPDGQSVDPYSGDSKIPESIRDEVIRRYEAEYPGGYVLAFVDHAAGIAGFYTRTKENWQALNDIYEVVLYPTKPEKDSGFLVVGSQDTTPGWPNNFFLSSSRYTDRLHEWVRIRSERFAGLIGRPFREAMAGSDC</sequence>
<protein>
    <submittedName>
        <fullName evidence="2">Uncharacterized protein</fullName>
    </submittedName>
</protein>
<reference evidence="2" key="1">
    <citation type="submission" date="2021-01" db="EMBL/GenBank/DDBJ databases">
        <title>Modified the classification status of verrucomicrobia.</title>
        <authorList>
            <person name="Feng X."/>
        </authorList>
    </citation>
    <scope>NUCLEOTIDE SEQUENCE</scope>
    <source>
        <strain evidence="2">KCTC 22041</strain>
    </source>
</reference>
<proteinExistence type="predicted"/>
<organism evidence="2 3">
    <name type="scientific">Luteolibacter pohnpeiensis</name>
    <dbReference type="NCBI Taxonomy" id="454153"/>
    <lineage>
        <taxon>Bacteria</taxon>
        <taxon>Pseudomonadati</taxon>
        <taxon>Verrucomicrobiota</taxon>
        <taxon>Verrucomicrobiia</taxon>
        <taxon>Verrucomicrobiales</taxon>
        <taxon>Verrucomicrobiaceae</taxon>
        <taxon>Luteolibacter</taxon>
    </lineage>
</organism>
<dbReference type="AlphaFoldDB" id="A0A934S9I8"/>
<keyword evidence="3" id="KW-1185">Reference proteome</keyword>
<evidence type="ECO:0000256" key="1">
    <source>
        <dbReference type="SAM" id="MobiDB-lite"/>
    </source>
</evidence>
<accession>A0A934S9I8</accession>
<gene>
    <name evidence="2" type="ORF">JIN85_19580</name>
</gene>
<comment type="caution">
    <text evidence="2">The sequence shown here is derived from an EMBL/GenBank/DDBJ whole genome shotgun (WGS) entry which is preliminary data.</text>
</comment>
<name>A0A934S9I8_9BACT</name>
<evidence type="ECO:0000313" key="3">
    <source>
        <dbReference type="Proteomes" id="UP000603141"/>
    </source>
</evidence>
<evidence type="ECO:0000313" key="2">
    <source>
        <dbReference type="EMBL" id="MBK1884627.1"/>
    </source>
</evidence>
<feature type="region of interest" description="Disordered" evidence="1">
    <location>
        <begin position="1"/>
        <end position="22"/>
    </location>
</feature>
<dbReference type="RefSeq" id="WP_200273996.1">
    <property type="nucleotide sequence ID" value="NZ_JAENIJ010000066.1"/>
</dbReference>
<dbReference type="EMBL" id="JAENIJ010000066">
    <property type="protein sequence ID" value="MBK1884627.1"/>
    <property type="molecule type" value="Genomic_DNA"/>
</dbReference>
<dbReference type="Proteomes" id="UP000603141">
    <property type="component" value="Unassembled WGS sequence"/>
</dbReference>